<accession>A0AAV7E8N2</accession>
<name>A0AAV7E8N2_ARIFI</name>
<gene>
    <name evidence="1" type="ORF">H6P81_016560</name>
</gene>
<dbReference type="EMBL" id="JAINDJ010000006">
    <property type="protein sequence ID" value="KAG9445220.1"/>
    <property type="molecule type" value="Genomic_DNA"/>
</dbReference>
<reference evidence="1 2" key="1">
    <citation type="submission" date="2021-07" db="EMBL/GenBank/DDBJ databases">
        <title>The Aristolochia fimbriata genome: insights into angiosperm evolution, floral development and chemical biosynthesis.</title>
        <authorList>
            <person name="Jiao Y."/>
        </authorList>
    </citation>
    <scope>NUCLEOTIDE SEQUENCE [LARGE SCALE GENOMIC DNA]</scope>
    <source>
        <strain evidence="1">IBCAS-2021</strain>
        <tissue evidence="1">Leaf</tissue>
    </source>
</reference>
<dbReference type="Proteomes" id="UP000825729">
    <property type="component" value="Unassembled WGS sequence"/>
</dbReference>
<keyword evidence="2" id="KW-1185">Reference proteome</keyword>
<evidence type="ECO:0000313" key="2">
    <source>
        <dbReference type="Proteomes" id="UP000825729"/>
    </source>
</evidence>
<comment type="caution">
    <text evidence="1">The sequence shown here is derived from an EMBL/GenBank/DDBJ whole genome shotgun (WGS) entry which is preliminary data.</text>
</comment>
<proteinExistence type="predicted"/>
<dbReference type="AlphaFoldDB" id="A0AAV7E8N2"/>
<organism evidence="1 2">
    <name type="scientific">Aristolochia fimbriata</name>
    <name type="common">White veined hardy Dutchman's pipe vine</name>
    <dbReference type="NCBI Taxonomy" id="158543"/>
    <lineage>
        <taxon>Eukaryota</taxon>
        <taxon>Viridiplantae</taxon>
        <taxon>Streptophyta</taxon>
        <taxon>Embryophyta</taxon>
        <taxon>Tracheophyta</taxon>
        <taxon>Spermatophyta</taxon>
        <taxon>Magnoliopsida</taxon>
        <taxon>Magnoliidae</taxon>
        <taxon>Piperales</taxon>
        <taxon>Aristolochiaceae</taxon>
        <taxon>Aristolochia</taxon>
    </lineage>
</organism>
<sequence length="218" mass="23549">MAMRRAGVLLQPPRVVGGPGPSFDLHAWPLHVHATFWASIQGAHWPAYVATCAYVLALVQAPLWLRLVCAYVADVYLVPNCTLWPTTLMFGATVCCYLLGLNPGCALARVCCNLCLCPCAGPSPLVAAPGVRLCGRCLSRAQLHSLAHNPNVWRYVMAMRREGVLALLGGPGHHLTCTRGPYLCMLPFGPQSKARIGPRVLQLVPMSLRWSKPPCGCA</sequence>
<evidence type="ECO:0000313" key="1">
    <source>
        <dbReference type="EMBL" id="KAG9445220.1"/>
    </source>
</evidence>
<protein>
    <submittedName>
        <fullName evidence="1">Uncharacterized protein</fullName>
    </submittedName>
</protein>